<comment type="caution">
    <text evidence="1">The sequence shown here is derived from an EMBL/GenBank/DDBJ whole genome shotgun (WGS) entry which is preliminary data.</text>
</comment>
<dbReference type="Proteomes" id="UP000037600">
    <property type="component" value="Unassembled WGS sequence"/>
</dbReference>
<dbReference type="EMBL" id="LAZL01000043">
    <property type="protein sequence ID" value="KMT63753.1"/>
    <property type="molecule type" value="Genomic_DNA"/>
</dbReference>
<gene>
    <name evidence="1" type="ORF">XM47_17970</name>
</gene>
<sequence>MNIQAKLNRLIGILKRYPKLTIAVSGGVDSMLLSYVANQIETLQVTVAHAWSYAVPKQAYDRVLLYAKQYDWDLRLLDAGELADPKYVKNPVDRCYFCKSNLYQRIGSETQGVIASGTNLDDLSDFRPGLAAAKENLVVHPYVEADISKADIYKIANLLNLKDLETLPAQPCLASRVETGIQIDANDLIFIDLVESDAKAALRNITDVRCRITHQGVYLELSQIPSEHVQAQLSAKLARLCQAHQKFFSGIRLYQKGAAFIKDTPYYAAV</sequence>
<evidence type="ECO:0008006" key="3">
    <source>
        <dbReference type="Google" id="ProtNLM"/>
    </source>
</evidence>
<dbReference type="OrthoDB" id="9776919at2"/>
<organism evidence="1 2">
    <name type="scientific">Catenovulum maritimum</name>
    <dbReference type="NCBI Taxonomy" id="1513271"/>
    <lineage>
        <taxon>Bacteria</taxon>
        <taxon>Pseudomonadati</taxon>
        <taxon>Pseudomonadota</taxon>
        <taxon>Gammaproteobacteria</taxon>
        <taxon>Alteromonadales</taxon>
        <taxon>Alteromonadaceae</taxon>
        <taxon>Catenovulum</taxon>
    </lineage>
</organism>
<reference evidence="1 2" key="1">
    <citation type="submission" date="2015-04" db="EMBL/GenBank/DDBJ databases">
        <title>Draft Genome Sequence of the Novel Agar-Digesting Marine Bacterium Q1.</title>
        <authorList>
            <person name="Li Y."/>
            <person name="Li D."/>
            <person name="Chen G."/>
            <person name="Du Z."/>
        </authorList>
    </citation>
    <scope>NUCLEOTIDE SEQUENCE [LARGE SCALE GENOMIC DNA]</scope>
    <source>
        <strain evidence="1 2">Q1</strain>
    </source>
</reference>
<keyword evidence="2" id="KW-1185">Reference proteome</keyword>
<dbReference type="AlphaFoldDB" id="A0A0J8GSS4"/>
<evidence type="ECO:0000313" key="1">
    <source>
        <dbReference type="EMBL" id="KMT63753.1"/>
    </source>
</evidence>
<name>A0A0J8GSS4_9ALTE</name>
<dbReference type="PANTHER" id="PTHR43169:SF2">
    <property type="entry name" value="NAD_GMP SYNTHASE DOMAIN-CONTAINING PROTEIN"/>
    <property type="match status" value="1"/>
</dbReference>
<dbReference type="RefSeq" id="WP_048695695.1">
    <property type="nucleotide sequence ID" value="NZ_KQ130513.1"/>
</dbReference>
<dbReference type="InterPro" id="IPR052188">
    <property type="entry name" value="Ni-pincer_cofactor_biosynth"/>
</dbReference>
<protein>
    <recommendedName>
        <fullName evidence="3">Adenine nucleotide alpha hydrolase</fullName>
    </recommendedName>
</protein>
<dbReference type="STRING" id="1513271.XM47_17970"/>
<proteinExistence type="predicted"/>
<dbReference type="PATRIC" id="fig|1513271.3.peg.3684"/>
<dbReference type="InterPro" id="IPR014729">
    <property type="entry name" value="Rossmann-like_a/b/a_fold"/>
</dbReference>
<dbReference type="Gene3D" id="3.40.50.620">
    <property type="entry name" value="HUPs"/>
    <property type="match status" value="1"/>
</dbReference>
<evidence type="ECO:0000313" key="2">
    <source>
        <dbReference type="Proteomes" id="UP000037600"/>
    </source>
</evidence>
<dbReference type="SUPFAM" id="SSF52402">
    <property type="entry name" value="Adenine nucleotide alpha hydrolases-like"/>
    <property type="match status" value="1"/>
</dbReference>
<accession>A0A0J8GSS4</accession>
<dbReference type="PANTHER" id="PTHR43169">
    <property type="entry name" value="EXSB FAMILY PROTEIN"/>
    <property type="match status" value="1"/>
</dbReference>